<protein>
    <recommendedName>
        <fullName evidence="3">Bacterial transcriptional activator domain-containing protein</fullName>
    </recommendedName>
</protein>
<dbReference type="InterPro" id="IPR027417">
    <property type="entry name" value="P-loop_NTPase"/>
</dbReference>
<dbReference type="EMBL" id="BJXL01000034">
    <property type="protein sequence ID" value="GEM83194.1"/>
    <property type="molecule type" value="Genomic_DNA"/>
</dbReference>
<dbReference type="OrthoDB" id="33871at2"/>
<evidence type="ECO:0000259" key="3">
    <source>
        <dbReference type="SMART" id="SM01043"/>
    </source>
</evidence>
<dbReference type="SMART" id="SM00028">
    <property type="entry name" value="TPR"/>
    <property type="match status" value="5"/>
</dbReference>
<dbReference type="Proteomes" id="UP000321197">
    <property type="component" value="Unassembled WGS sequence"/>
</dbReference>
<name>A0A511R0Q4_9DEIN</name>
<dbReference type="GO" id="GO:0005737">
    <property type="term" value="C:cytoplasm"/>
    <property type="evidence" value="ECO:0007669"/>
    <property type="project" value="TreeGrafter"/>
</dbReference>
<dbReference type="InterPro" id="IPR011990">
    <property type="entry name" value="TPR-like_helical_dom_sf"/>
</dbReference>
<accession>A0A511R0Q4</accession>
<dbReference type="Gene3D" id="3.40.50.300">
    <property type="entry name" value="P-loop containing nucleotide triphosphate hydrolases"/>
    <property type="match status" value="1"/>
</dbReference>
<keyword evidence="1" id="KW-0547">Nucleotide-binding</keyword>
<keyword evidence="2" id="KW-0067">ATP-binding</keyword>
<dbReference type="PANTHER" id="PTHR16305:SF28">
    <property type="entry name" value="GUANYLATE CYCLASE DOMAIN-CONTAINING PROTEIN"/>
    <property type="match status" value="1"/>
</dbReference>
<evidence type="ECO:0000256" key="1">
    <source>
        <dbReference type="ARBA" id="ARBA00022741"/>
    </source>
</evidence>
<gene>
    <name evidence="4" type="ORF">MHY01S_13600</name>
</gene>
<dbReference type="SUPFAM" id="SSF48452">
    <property type="entry name" value="TPR-like"/>
    <property type="match status" value="2"/>
</dbReference>
<dbReference type="SMART" id="SM01043">
    <property type="entry name" value="BTAD"/>
    <property type="match status" value="1"/>
</dbReference>
<organism evidence="4 5">
    <name type="scientific">Meiothermus hypogaeus NBRC 106114</name>
    <dbReference type="NCBI Taxonomy" id="1227553"/>
    <lineage>
        <taxon>Bacteria</taxon>
        <taxon>Thermotogati</taxon>
        <taxon>Deinococcota</taxon>
        <taxon>Deinococci</taxon>
        <taxon>Thermales</taxon>
        <taxon>Thermaceae</taxon>
        <taxon>Meiothermus</taxon>
    </lineage>
</organism>
<evidence type="ECO:0000256" key="2">
    <source>
        <dbReference type="ARBA" id="ARBA00022840"/>
    </source>
</evidence>
<dbReference type="InterPro" id="IPR019734">
    <property type="entry name" value="TPR_rpt"/>
</dbReference>
<dbReference type="Pfam" id="PF13191">
    <property type="entry name" value="AAA_16"/>
    <property type="match status" value="1"/>
</dbReference>
<reference evidence="4 5" key="1">
    <citation type="submission" date="2019-07" db="EMBL/GenBank/DDBJ databases">
        <title>Whole genome shotgun sequence of Meiothermus hypogaeus NBRC 106114.</title>
        <authorList>
            <person name="Hosoyama A."/>
            <person name="Uohara A."/>
            <person name="Ohji S."/>
            <person name="Ichikawa N."/>
        </authorList>
    </citation>
    <scope>NUCLEOTIDE SEQUENCE [LARGE SCALE GENOMIC DNA]</scope>
    <source>
        <strain evidence="4 5">NBRC 106114</strain>
    </source>
</reference>
<proteinExistence type="predicted"/>
<comment type="caution">
    <text evidence="4">The sequence shown here is derived from an EMBL/GenBank/DDBJ whole genome shotgun (WGS) entry which is preliminary data.</text>
</comment>
<dbReference type="InterPro" id="IPR041664">
    <property type="entry name" value="AAA_16"/>
</dbReference>
<dbReference type="GO" id="GO:0005524">
    <property type="term" value="F:ATP binding"/>
    <property type="evidence" value="ECO:0007669"/>
    <property type="project" value="UniProtKB-KW"/>
</dbReference>
<dbReference type="AlphaFoldDB" id="A0A511R0Q4"/>
<sequence>MGNLDKLDGMDSRSTSTTQTAWQLQLLGGARLRGPRGESRLQWRVAGVLAYLALEGTTPKYRLASWLWPDSSEATARNNLRQALKRLRDSAGADLIVGDEQIALVDWLEVDAVQLSAHAFAGEYAKAAALEGELLQGLDFDECPDFDEWLAATRESLNALRRDATMAEAERLEQAGQYSDALSMARQVLELDDVSEEAHRRLMRLHYLLGDRGAALAAFERCRAILEREFRAEPLPETLELAAHIESGKPIGGMQSVKPREKPAPQTPAAPASALVGREREWALMEQAYQEGKLVFLRGEPGVGKTRLAMEFAASKGPVMVNTPRPGDRGVPFSTYAREVRKVAALQPEAVGSLPDWVRRELSRLVPELNPADPPPPISSEVEKIRLFDALAELNRVAQRGYVIVGDDAQYMDAATMEALVYLLGKFGGVGNPSLEFTIQVYRKGELDPEMEQNVVYSLVNAGMAVLIDVEPLPSEAVGKLLETFHLEGLEQMATQMTRFTGGNPLFVLETVRHLQETGQLERGWPGRLPPPGKVGTVINQRLSKLSPQALNIARAAAVLQSDFNLNLIARVLESRPLELLEAWQELETAQVFAGNGFSHDLLYETVRTGLTPTIGTVLHTRAAEVLSEARASPARIAQHWMEAGEPAKAAPLWLEAAEQADHAYRWTELTGFLEQAIRAYEEAGQPHQAFEARIWAVGSLWRHDSGPQQTQLIEEMQNTAQTPQQHGEAWSARAWWAISASLDLEAERAARNGLAALGDPQAHPETAGKLLRALCDALNNQGRYDEALKFLEQANRLLEPAGDEEGLFFNALNYSNILLNLHRHQEVIEHNQKLLGSLQLSQNKVWRAESLRRIANSQFFLAQYEAALHNSLQAEAILGDIEGIDHVRYEVVAEQGWAYLSLERFAEAMREFRRAESYLKPHESRAFLIEPLGALYRMLGAWEQLEQAIENAERDIPANSLYRDLTEFHRLLYRAARGQTLPGTDFAEIERRMELSGWDHGLARMRLEHAMLVGPEEGLGLVQKSLGWARAHHIPGMETEALAYLTRTLLRLGRVEEALKWSAQALERLDTFPPPSKRALVWLARYEALKAAGEPLAGQTLQQALDWIDQVAQRHVPQEFRQGYLSQNPINAEVLRLGRLEGLS</sequence>
<evidence type="ECO:0000313" key="5">
    <source>
        <dbReference type="Proteomes" id="UP000321197"/>
    </source>
</evidence>
<dbReference type="Pfam" id="PF03704">
    <property type="entry name" value="BTAD"/>
    <property type="match status" value="1"/>
</dbReference>
<feature type="domain" description="Bacterial transcriptional activator" evidence="3">
    <location>
        <begin position="110"/>
        <end position="246"/>
    </location>
</feature>
<dbReference type="GO" id="GO:0004016">
    <property type="term" value="F:adenylate cyclase activity"/>
    <property type="evidence" value="ECO:0007669"/>
    <property type="project" value="TreeGrafter"/>
</dbReference>
<dbReference type="PANTHER" id="PTHR16305">
    <property type="entry name" value="TESTICULAR SOLUBLE ADENYLYL CYCLASE"/>
    <property type="match status" value="1"/>
</dbReference>
<dbReference type="SUPFAM" id="SSF52540">
    <property type="entry name" value="P-loop containing nucleoside triphosphate hydrolases"/>
    <property type="match status" value="1"/>
</dbReference>
<evidence type="ECO:0000313" key="4">
    <source>
        <dbReference type="EMBL" id="GEM83194.1"/>
    </source>
</evidence>
<dbReference type="InterPro" id="IPR005158">
    <property type="entry name" value="BTAD"/>
</dbReference>
<dbReference type="Gene3D" id="1.25.40.10">
    <property type="entry name" value="Tetratricopeptide repeat domain"/>
    <property type="match status" value="3"/>
</dbReference>